<evidence type="ECO:0000256" key="1">
    <source>
        <dbReference type="SAM" id="MobiDB-lite"/>
    </source>
</evidence>
<reference evidence="2 3" key="1">
    <citation type="journal article" date="2013" name="Genome Announc.">
        <title>Draft Genome Sequence of Methylophaga lonarensis MPLT, a Haloalkaliphilic (Non-Methane-Utilizing) Methylotroph.</title>
        <authorList>
            <person name="Shetty S.A."/>
            <person name="Marathe N.P."/>
            <person name="Munot H."/>
            <person name="Antony C.P."/>
            <person name="Dhotre D.P."/>
            <person name="Murrell J.C."/>
            <person name="Shouche Y.S."/>
        </authorList>
    </citation>
    <scope>NUCLEOTIDE SEQUENCE [LARGE SCALE GENOMIC DNA]</scope>
    <source>
        <strain evidence="2 3">MPL</strain>
    </source>
</reference>
<feature type="compositionally biased region" description="Low complexity" evidence="1">
    <location>
        <begin position="261"/>
        <end position="279"/>
    </location>
</feature>
<evidence type="ECO:0000313" key="3">
    <source>
        <dbReference type="Proteomes" id="UP000012019"/>
    </source>
</evidence>
<name>M7NXI9_9GAMM</name>
<evidence type="ECO:0000313" key="2">
    <source>
        <dbReference type="EMBL" id="EMR11992.1"/>
    </source>
</evidence>
<organism evidence="2 3">
    <name type="scientific">Methylophaga lonarensis MPL</name>
    <dbReference type="NCBI Taxonomy" id="1286106"/>
    <lineage>
        <taxon>Bacteria</taxon>
        <taxon>Pseudomonadati</taxon>
        <taxon>Pseudomonadota</taxon>
        <taxon>Gammaproteobacteria</taxon>
        <taxon>Thiotrichales</taxon>
        <taxon>Piscirickettsiaceae</taxon>
        <taxon>Methylophaga</taxon>
    </lineage>
</organism>
<dbReference type="PATRIC" id="fig|1286106.3.peg.2529"/>
<dbReference type="Proteomes" id="UP000012019">
    <property type="component" value="Unassembled WGS sequence"/>
</dbReference>
<feature type="region of interest" description="Disordered" evidence="1">
    <location>
        <begin position="249"/>
        <end position="298"/>
    </location>
</feature>
<dbReference type="Gene3D" id="2.30.30.40">
    <property type="entry name" value="SH3 Domains"/>
    <property type="match status" value="1"/>
</dbReference>
<proteinExistence type="predicted"/>
<dbReference type="AlphaFoldDB" id="M7NXI9"/>
<dbReference type="RefSeq" id="WP_009727472.1">
    <property type="nucleotide sequence ID" value="NZ_APHR01000078.1"/>
</dbReference>
<feature type="region of interest" description="Disordered" evidence="1">
    <location>
        <begin position="155"/>
        <end position="237"/>
    </location>
</feature>
<dbReference type="STRING" id="1286106.MPL1_12658"/>
<sequence>MKYPAFTASIVVVIATMADVLLSTSVAYADIRSGILDSLRGQVAAPEIIYVKSSTPLYESANDKGSVIVSLPTGSSLEVLNRSNASWLQVRSSENAQLVGYVRASATSATPVARAPDAESEQLPRTSNQIAAIQQSREQADQAYISEQKQNMKAYEKSEYERRRQEEAEQEARLAEQQRLETEDFQRRQDAYAEQRRRQSMAEWGQRTQPSYLYNRQDSPSGRSRSNDGNKSGSIYAPVPQSQINAERNRALAQAQSQNTGSRSGSANSASSRSSASGREPSAVVELTPRPPIPQASSNCREVYPEGFVCARAGSPAWYAENHRDTAIGMARTIAFTEAATKCSGGGPYQMGVTPSTPNENDPAWRVANPDCRESYGHTTDGTALVWCEIEVAGPCSVR</sequence>
<feature type="compositionally biased region" description="Polar residues" evidence="1">
    <location>
        <begin position="206"/>
        <end position="233"/>
    </location>
</feature>
<keyword evidence="3" id="KW-1185">Reference proteome</keyword>
<feature type="region of interest" description="Disordered" evidence="1">
    <location>
        <begin position="109"/>
        <end position="128"/>
    </location>
</feature>
<protein>
    <submittedName>
        <fullName evidence="2">Uncharacterized protein</fullName>
    </submittedName>
</protein>
<gene>
    <name evidence="2" type="ORF">MPL1_12658</name>
</gene>
<feature type="compositionally biased region" description="Basic and acidic residues" evidence="1">
    <location>
        <begin position="155"/>
        <end position="197"/>
    </location>
</feature>
<comment type="caution">
    <text evidence="2">The sequence shown here is derived from an EMBL/GenBank/DDBJ whole genome shotgun (WGS) entry which is preliminary data.</text>
</comment>
<dbReference type="EMBL" id="APHR01000078">
    <property type="protein sequence ID" value="EMR11992.1"/>
    <property type="molecule type" value="Genomic_DNA"/>
</dbReference>
<accession>M7NXI9</accession>